<evidence type="ECO:0000313" key="4">
    <source>
        <dbReference type="Proteomes" id="UP000271227"/>
    </source>
</evidence>
<keyword evidence="4" id="KW-1185">Reference proteome</keyword>
<comment type="caution">
    <text evidence="3">The sequence shown here is derived from an EMBL/GenBank/DDBJ whole genome shotgun (WGS) entry which is preliminary data.</text>
</comment>
<reference evidence="3 4" key="1">
    <citation type="submission" date="2018-10" db="EMBL/GenBank/DDBJ databases">
        <title>Genomic Encyclopedia of Archaeal and Bacterial Type Strains, Phase II (KMG-II): from individual species to whole genera.</title>
        <authorList>
            <person name="Goeker M."/>
        </authorList>
    </citation>
    <scope>NUCLEOTIDE SEQUENCE [LARGE SCALE GENOMIC DNA]</scope>
    <source>
        <strain evidence="3 4">DSM 25217</strain>
    </source>
</reference>
<gene>
    <name evidence="3" type="ORF">BXY39_0260</name>
</gene>
<accession>A0A3M0CS78</accession>
<dbReference type="InParanoid" id="A0A3M0CS78"/>
<dbReference type="AlphaFoldDB" id="A0A3M0CS78"/>
<feature type="region of interest" description="Disordered" evidence="1">
    <location>
        <begin position="81"/>
        <end position="123"/>
    </location>
</feature>
<protein>
    <submittedName>
        <fullName evidence="3">Uncharacterized protein</fullName>
    </submittedName>
</protein>
<proteinExistence type="predicted"/>
<keyword evidence="2" id="KW-0812">Transmembrane</keyword>
<evidence type="ECO:0000256" key="1">
    <source>
        <dbReference type="SAM" id="MobiDB-lite"/>
    </source>
</evidence>
<evidence type="ECO:0000313" key="3">
    <source>
        <dbReference type="EMBL" id="RMB11777.1"/>
    </source>
</evidence>
<feature type="transmembrane region" description="Helical" evidence="2">
    <location>
        <begin position="45"/>
        <end position="62"/>
    </location>
</feature>
<dbReference type="Proteomes" id="UP000271227">
    <property type="component" value="Unassembled WGS sequence"/>
</dbReference>
<keyword evidence="2" id="KW-0472">Membrane</keyword>
<sequence length="123" mass="13765">MTALIARLILLAAPVVLLIVWLRYRTAHNRQDADLDREITRGRRILLAALIAMFAAVLMLYFDKDDRGHAHTRYVPPHIEDGRLVPGRFVPVEPAVPDGEPNDDPISPPDEEEPPADNDPPGF</sequence>
<organism evidence="3 4">
    <name type="scientific">Eilatimonas milleporae</name>
    <dbReference type="NCBI Taxonomy" id="911205"/>
    <lineage>
        <taxon>Bacteria</taxon>
        <taxon>Pseudomonadati</taxon>
        <taxon>Pseudomonadota</taxon>
        <taxon>Alphaproteobacteria</taxon>
        <taxon>Kordiimonadales</taxon>
        <taxon>Kordiimonadaceae</taxon>
        <taxon>Eilatimonas</taxon>
    </lineage>
</organism>
<feature type="transmembrane region" description="Helical" evidence="2">
    <location>
        <begin position="6"/>
        <end position="24"/>
    </location>
</feature>
<keyword evidence="2" id="KW-1133">Transmembrane helix</keyword>
<dbReference type="EMBL" id="REFR01000009">
    <property type="protein sequence ID" value="RMB11777.1"/>
    <property type="molecule type" value="Genomic_DNA"/>
</dbReference>
<name>A0A3M0CS78_9PROT</name>
<evidence type="ECO:0000256" key="2">
    <source>
        <dbReference type="SAM" id="Phobius"/>
    </source>
</evidence>